<gene>
    <name evidence="2" type="ORF">NEZAVI_LOCUS3484</name>
</gene>
<feature type="region of interest" description="Disordered" evidence="1">
    <location>
        <begin position="129"/>
        <end position="170"/>
    </location>
</feature>
<dbReference type="EMBL" id="OV725078">
    <property type="protein sequence ID" value="CAH1392711.1"/>
    <property type="molecule type" value="Genomic_DNA"/>
</dbReference>
<sequence length="273" mass="30460">MTSMFHPLQTFRHYTINDYRHINANRKSAVEVLEETKPLYVKSLAALKIHSPEEKRSDDIFCTNRTSTNKKQERSCDLESKLRRLLDSKDSLGEDFCYKTEVQYKSLPDLSTSSHESFGSTIQHISCSGEDQSSKADTSSTIDTDCSSSEKSYGKPPSLSKSCTSMGGSAGKVESKIWKNEKLVSKVELIRSKSDPGETQKQNELPPKLDDFFQFLGLSSQSFRNLTAASSNGSNPVFFPSESSADSSPKGRGSEVEQDTGWVIYISYMYMSP</sequence>
<evidence type="ECO:0000313" key="3">
    <source>
        <dbReference type="Proteomes" id="UP001152798"/>
    </source>
</evidence>
<organism evidence="2 3">
    <name type="scientific">Nezara viridula</name>
    <name type="common">Southern green stink bug</name>
    <name type="synonym">Cimex viridulus</name>
    <dbReference type="NCBI Taxonomy" id="85310"/>
    <lineage>
        <taxon>Eukaryota</taxon>
        <taxon>Metazoa</taxon>
        <taxon>Ecdysozoa</taxon>
        <taxon>Arthropoda</taxon>
        <taxon>Hexapoda</taxon>
        <taxon>Insecta</taxon>
        <taxon>Pterygota</taxon>
        <taxon>Neoptera</taxon>
        <taxon>Paraneoptera</taxon>
        <taxon>Hemiptera</taxon>
        <taxon>Heteroptera</taxon>
        <taxon>Panheteroptera</taxon>
        <taxon>Pentatomomorpha</taxon>
        <taxon>Pentatomoidea</taxon>
        <taxon>Pentatomidae</taxon>
        <taxon>Pentatominae</taxon>
        <taxon>Nezara</taxon>
    </lineage>
</organism>
<feature type="compositionally biased region" description="Low complexity" evidence="1">
    <location>
        <begin position="137"/>
        <end position="149"/>
    </location>
</feature>
<evidence type="ECO:0000313" key="2">
    <source>
        <dbReference type="EMBL" id="CAH1392711.1"/>
    </source>
</evidence>
<name>A0A9P0E6U1_NEZVI</name>
<accession>A0A9P0E6U1</accession>
<feature type="region of interest" description="Disordered" evidence="1">
    <location>
        <begin position="232"/>
        <end position="256"/>
    </location>
</feature>
<keyword evidence="3" id="KW-1185">Reference proteome</keyword>
<feature type="compositionally biased region" description="Polar residues" evidence="1">
    <location>
        <begin position="232"/>
        <end position="247"/>
    </location>
</feature>
<protein>
    <submittedName>
        <fullName evidence="2">Uncharacterized protein</fullName>
    </submittedName>
</protein>
<dbReference type="AlphaFoldDB" id="A0A9P0E6U1"/>
<dbReference type="Proteomes" id="UP001152798">
    <property type="component" value="Chromosome 2"/>
</dbReference>
<evidence type="ECO:0000256" key="1">
    <source>
        <dbReference type="SAM" id="MobiDB-lite"/>
    </source>
</evidence>
<reference evidence="2" key="1">
    <citation type="submission" date="2022-01" db="EMBL/GenBank/DDBJ databases">
        <authorList>
            <person name="King R."/>
        </authorList>
    </citation>
    <scope>NUCLEOTIDE SEQUENCE</scope>
</reference>
<proteinExistence type="predicted"/>